<name>A0ABR8PNJ6_9CLOT</name>
<protein>
    <recommendedName>
        <fullName evidence="3">Spo0E like sporulation regulatory protein</fullName>
    </recommendedName>
</protein>
<comment type="caution">
    <text evidence="1">The sequence shown here is derived from an EMBL/GenBank/DDBJ whole genome shotgun (WGS) entry which is preliminary data.</text>
</comment>
<dbReference type="Proteomes" id="UP000627781">
    <property type="component" value="Unassembled WGS sequence"/>
</dbReference>
<dbReference type="EMBL" id="JACSRA010000001">
    <property type="protein sequence ID" value="MBD7909736.1"/>
    <property type="molecule type" value="Genomic_DNA"/>
</dbReference>
<organism evidence="1 2">
    <name type="scientific">Clostridium cibarium</name>
    <dbReference type="NCBI Taxonomy" id="2762247"/>
    <lineage>
        <taxon>Bacteria</taxon>
        <taxon>Bacillati</taxon>
        <taxon>Bacillota</taxon>
        <taxon>Clostridia</taxon>
        <taxon>Eubacteriales</taxon>
        <taxon>Clostridiaceae</taxon>
        <taxon>Clostridium</taxon>
    </lineage>
</organism>
<evidence type="ECO:0008006" key="3">
    <source>
        <dbReference type="Google" id="ProtNLM"/>
    </source>
</evidence>
<keyword evidence="2" id="KW-1185">Reference proteome</keyword>
<proteinExistence type="predicted"/>
<gene>
    <name evidence="1" type="ORF">H9661_00070</name>
</gene>
<accession>A0ABR8PNJ6</accession>
<evidence type="ECO:0000313" key="2">
    <source>
        <dbReference type="Proteomes" id="UP000627781"/>
    </source>
</evidence>
<sequence length="49" mass="5823">MLFRKRKENKVEVLCNDIIANCDEIMELCNHMSKIINDYLDSVGYKEDK</sequence>
<dbReference type="RefSeq" id="WP_191767402.1">
    <property type="nucleotide sequence ID" value="NZ_JACSRA010000001.1"/>
</dbReference>
<evidence type="ECO:0000313" key="1">
    <source>
        <dbReference type="EMBL" id="MBD7909736.1"/>
    </source>
</evidence>
<reference evidence="1 2" key="1">
    <citation type="submission" date="2020-08" db="EMBL/GenBank/DDBJ databases">
        <title>A Genomic Blueprint of the Chicken Gut Microbiome.</title>
        <authorList>
            <person name="Gilroy R."/>
            <person name="Ravi A."/>
            <person name="Getino M."/>
            <person name="Pursley I."/>
            <person name="Horton D.L."/>
            <person name="Alikhan N.-F."/>
            <person name="Baker D."/>
            <person name="Gharbi K."/>
            <person name="Hall N."/>
            <person name="Watson M."/>
            <person name="Adriaenssens E.M."/>
            <person name="Foster-Nyarko E."/>
            <person name="Jarju S."/>
            <person name="Secka A."/>
            <person name="Antonio M."/>
            <person name="Oren A."/>
            <person name="Chaudhuri R."/>
            <person name="La Ragione R.M."/>
            <person name="Hildebrand F."/>
            <person name="Pallen M.J."/>
        </authorList>
    </citation>
    <scope>NUCLEOTIDE SEQUENCE [LARGE SCALE GENOMIC DNA]</scope>
    <source>
        <strain evidence="1 2">Sa3CVN1</strain>
    </source>
</reference>